<comment type="catalytic activity">
    <reaction evidence="6 9 10">
        <text>4-methyl-5-(2-phosphooxyethyl)-thiazole + 4-amino-2-methyl-5-(diphosphooxymethyl)pyrimidine + H(+) = thiamine phosphate + diphosphate</text>
        <dbReference type="Rhea" id="RHEA:22328"/>
        <dbReference type="ChEBI" id="CHEBI:15378"/>
        <dbReference type="ChEBI" id="CHEBI:33019"/>
        <dbReference type="ChEBI" id="CHEBI:37575"/>
        <dbReference type="ChEBI" id="CHEBI:57841"/>
        <dbReference type="ChEBI" id="CHEBI:58296"/>
        <dbReference type="EC" id="2.5.1.3"/>
    </reaction>
</comment>
<sequence>MSVYTQDDVKSRLRLYFICGSTNVNRPLPTILREAISGGITMFQFREKGTNSLTGDKKLALACELQAICQEHHIPFIINDDVALAIKLNADGIHVGQGDESAASVREKIGRDKILGVSANTLADAKQAIKDGATYIGTGPMYETSSKDDADDVCGPERIKEFRQRGLTIPIVAIGGITADNTPPILAAGANGVSVISAIAGASSPAEAAARFKKAIVNKF</sequence>
<evidence type="ECO:0000259" key="12">
    <source>
        <dbReference type="Pfam" id="PF02581"/>
    </source>
</evidence>
<comment type="similarity">
    <text evidence="9 10">Belongs to the thiamine-phosphate synthase family.</text>
</comment>
<keyword evidence="14" id="KW-1185">Reference proteome</keyword>
<evidence type="ECO:0000256" key="3">
    <source>
        <dbReference type="ARBA" id="ARBA00022723"/>
    </source>
</evidence>
<dbReference type="AlphaFoldDB" id="A0A9Q4B3D7"/>
<dbReference type="InterPro" id="IPR034291">
    <property type="entry name" value="TMP_synthase"/>
</dbReference>
<dbReference type="GO" id="GO:0009228">
    <property type="term" value="P:thiamine biosynthetic process"/>
    <property type="evidence" value="ECO:0007669"/>
    <property type="project" value="UniProtKB-KW"/>
</dbReference>
<evidence type="ECO:0000256" key="10">
    <source>
        <dbReference type="RuleBase" id="RU003826"/>
    </source>
</evidence>
<dbReference type="Proteomes" id="UP001057753">
    <property type="component" value="Unassembled WGS sequence"/>
</dbReference>
<dbReference type="PANTHER" id="PTHR20857">
    <property type="entry name" value="THIAMINE-PHOSPHATE PYROPHOSPHORYLASE"/>
    <property type="match status" value="1"/>
</dbReference>
<dbReference type="EMBL" id="JABXYM010000001">
    <property type="protein sequence ID" value="MCR6097400.1"/>
    <property type="molecule type" value="Genomic_DNA"/>
</dbReference>
<comment type="catalytic activity">
    <reaction evidence="7 9 10">
        <text>2-(2-carboxy-4-methylthiazol-5-yl)ethyl phosphate + 4-amino-2-methyl-5-(diphosphooxymethyl)pyrimidine + 2 H(+) = thiamine phosphate + CO2 + diphosphate</text>
        <dbReference type="Rhea" id="RHEA:47848"/>
        <dbReference type="ChEBI" id="CHEBI:15378"/>
        <dbReference type="ChEBI" id="CHEBI:16526"/>
        <dbReference type="ChEBI" id="CHEBI:33019"/>
        <dbReference type="ChEBI" id="CHEBI:37575"/>
        <dbReference type="ChEBI" id="CHEBI:57841"/>
        <dbReference type="ChEBI" id="CHEBI:62890"/>
        <dbReference type="EC" id="2.5.1.3"/>
    </reaction>
</comment>
<evidence type="ECO:0000256" key="11">
    <source>
        <dbReference type="RuleBase" id="RU004253"/>
    </source>
</evidence>
<dbReference type="NCBIfam" id="TIGR00693">
    <property type="entry name" value="thiE"/>
    <property type="match status" value="1"/>
</dbReference>
<keyword evidence="3 9" id="KW-0479">Metal-binding</keyword>
<dbReference type="InterPro" id="IPR022998">
    <property type="entry name" value="ThiamineP_synth_TenI"/>
</dbReference>
<accession>A0A9Q4B3D7</accession>
<dbReference type="GO" id="GO:0004789">
    <property type="term" value="F:thiamine-phosphate diphosphorylase activity"/>
    <property type="evidence" value="ECO:0007669"/>
    <property type="project" value="UniProtKB-UniRule"/>
</dbReference>
<proteinExistence type="inferred from homology"/>
<gene>
    <name evidence="9" type="primary">thiE</name>
    <name evidence="13" type="ORF">HXA33_12680</name>
</gene>
<dbReference type="FunFam" id="3.20.20.70:FF:000096">
    <property type="entry name" value="Thiamine-phosphate synthase"/>
    <property type="match status" value="1"/>
</dbReference>
<evidence type="ECO:0000256" key="8">
    <source>
        <dbReference type="ARBA" id="ARBA00047883"/>
    </source>
</evidence>
<comment type="function">
    <text evidence="9">Condenses 4-methyl-5-(beta-hydroxyethyl)thiazole monophosphate (THZ-P) and 2-methyl-4-amino-5-hydroxymethyl pyrimidine pyrophosphate (HMP-PP) to form thiamine monophosphate (TMP).</text>
</comment>
<keyword evidence="2 9" id="KW-0808">Transferase</keyword>
<name>A0A9Q4B3D7_SALAG</name>
<evidence type="ECO:0000256" key="9">
    <source>
        <dbReference type="HAMAP-Rule" id="MF_00097"/>
    </source>
</evidence>
<comment type="pathway">
    <text evidence="1 9 11">Cofactor biosynthesis; thiamine diphosphate biosynthesis; thiamine phosphate from 4-amino-2-methyl-5-diphosphomethylpyrimidine and 4-methyl-5-(2-phosphoethyl)-thiazole: step 1/1.</text>
</comment>
<feature type="binding site" evidence="9">
    <location>
        <position position="80"/>
    </location>
    <ligand>
        <name>Mg(2+)</name>
        <dbReference type="ChEBI" id="CHEBI:18420"/>
    </ligand>
</feature>
<dbReference type="GO" id="GO:0009229">
    <property type="term" value="P:thiamine diphosphate biosynthetic process"/>
    <property type="evidence" value="ECO:0007669"/>
    <property type="project" value="UniProtKB-UniRule"/>
</dbReference>
<evidence type="ECO:0000256" key="2">
    <source>
        <dbReference type="ARBA" id="ARBA00022679"/>
    </source>
</evidence>
<feature type="binding site" evidence="9">
    <location>
        <position position="118"/>
    </location>
    <ligand>
        <name>4-amino-2-methyl-5-(diphosphooxymethyl)pyrimidine</name>
        <dbReference type="ChEBI" id="CHEBI:57841"/>
    </ligand>
</feature>
<evidence type="ECO:0000256" key="5">
    <source>
        <dbReference type="ARBA" id="ARBA00022977"/>
    </source>
</evidence>
<dbReference type="CDD" id="cd00564">
    <property type="entry name" value="TMP_TenI"/>
    <property type="match status" value="1"/>
</dbReference>
<feature type="binding site" evidence="9">
    <location>
        <begin position="196"/>
        <end position="197"/>
    </location>
    <ligand>
        <name>2-[(2R,5Z)-2-carboxy-4-methylthiazol-5(2H)-ylidene]ethyl phosphate</name>
        <dbReference type="ChEBI" id="CHEBI:62899"/>
    </ligand>
</feature>
<evidence type="ECO:0000256" key="4">
    <source>
        <dbReference type="ARBA" id="ARBA00022842"/>
    </source>
</evidence>
<dbReference type="Gene3D" id="3.20.20.70">
    <property type="entry name" value="Aldolase class I"/>
    <property type="match status" value="1"/>
</dbReference>
<feature type="binding site" evidence="9">
    <location>
        <position position="79"/>
    </location>
    <ligand>
        <name>4-amino-2-methyl-5-(diphosphooxymethyl)pyrimidine</name>
        <dbReference type="ChEBI" id="CHEBI:57841"/>
    </ligand>
</feature>
<feature type="binding site" evidence="9">
    <location>
        <begin position="44"/>
        <end position="48"/>
    </location>
    <ligand>
        <name>4-amino-2-methyl-5-(diphosphooxymethyl)pyrimidine</name>
        <dbReference type="ChEBI" id="CHEBI:57841"/>
    </ligand>
</feature>
<dbReference type="SUPFAM" id="SSF51391">
    <property type="entry name" value="Thiamin phosphate synthase"/>
    <property type="match status" value="1"/>
</dbReference>
<evidence type="ECO:0000256" key="1">
    <source>
        <dbReference type="ARBA" id="ARBA00005165"/>
    </source>
</evidence>
<protein>
    <recommendedName>
        <fullName evidence="9">Thiamine-phosphate synthase</fullName>
        <shortName evidence="9">TP synthase</shortName>
        <shortName evidence="9">TPS</shortName>
        <ecNumber evidence="9">2.5.1.3</ecNumber>
    </recommendedName>
    <alternativeName>
        <fullName evidence="9">Thiamine-phosphate pyrophosphorylase</fullName>
        <shortName evidence="9">TMP pyrophosphorylase</shortName>
        <shortName evidence="9">TMP-PPase</shortName>
    </alternativeName>
</protein>
<evidence type="ECO:0000256" key="6">
    <source>
        <dbReference type="ARBA" id="ARBA00047334"/>
    </source>
</evidence>
<feature type="binding site" evidence="9">
    <location>
        <begin position="144"/>
        <end position="146"/>
    </location>
    <ligand>
        <name>2-[(2R,5Z)-2-carboxy-4-methylthiazol-5(2H)-ylidene]ethyl phosphate</name>
        <dbReference type="ChEBI" id="CHEBI:62899"/>
    </ligand>
</feature>
<feature type="binding site" evidence="9">
    <location>
        <position position="176"/>
    </location>
    <ligand>
        <name>2-[(2R,5Z)-2-carboxy-4-methylthiazol-5(2H)-ylidene]ethyl phosphate</name>
        <dbReference type="ChEBI" id="CHEBI:62899"/>
    </ligand>
</feature>
<dbReference type="InterPro" id="IPR013785">
    <property type="entry name" value="Aldolase_TIM"/>
</dbReference>
<keyword evidence="4 9" id="KW-0460">Magnesium</keyword>
<dbReference type="GO" id="GO:0005737">
    <property type="term" value="C:cytoplasm"/>
    <property type="evidence" value="ECO:0007669"/>
    <property type="project" value="TreeGrafter"/>
</dbReference>
<evidence type="ECO:0000256" key="7">
    <source>
        <dbReference type="ARBA" id="ARBA00047851"/>
    </source>
</evidence>
<comment type="catalytic activity">
    <reaction evidence="8 9 10">
        <text>2-[(2R,5Z)-2-carboxy-4-methylthiazol-5(2H)-ylidene]ethyl phosphate + 4-amino-2-methyl-5-(diphosphooxymethyl)pyrimidine + 2 H(+) = thiamine phosphate + CO2 + diphosphate</text>
        <dbReference type="Rhea" id="RHEA:47844"/>
        <dbReference type="ChEBI" id="CHEBI:15378"/>
        <dbReference type="ChEBI" id="CHEBI:16526"/>
        <dbReference type="ChEBI" id="CHEBI:33019"/>
        <dbReference type="ChEBI" id="CHEBI:37575"/>
        <dbReference type="ChEBI" id="CHEBI:57841"/>
        <dbReference type="ChEBI" id="CHEBI:62899"/>
        <dbReference type="EC" id="2.5.1.3"/>
    </reaction>
</comment>
<evidence type="ECO:0000313" key="14">
    <source>
        <dbReference type="Proteomes" id="UP001057753"/>
    </source>
</evidence>
<organism evidence="13 14">
    <name type="scientific">Salipaludibacillus agaradhaerens</name>
    <name type="common">Bacillus agaradhaerens</name>
    <dbReference type="NCBI Taxonomy" id="76935"/>
    <lineage>
        <taxon>Bacteria</taxon>
        <taxon>Bacillati</taxon>
        <taxon>Bacillota</taxon>
        <taxon>Bacilli</taxon>
        <taxon>Bacillales</taxon>
        <taxon>Bacillaceae</taxon>
    </lineage>
</organism>
<dbReference type="Pfam" id="PF02581">
    <property type="entry name" value="TMP-TENI"/>
    <property type="match status" value="1"/>
</dbReference>
<dbReference type="PANTHER" id="PTHR20857:SF15">
    <property type="entry name" value="THIAMINE-PHOSPHATE SYNTHASE"/>
    <property type="match status" value="1"/>
</dbReference>
<feature type="binding site" evidence="9">
    <location>
        <position position="147"/>
    </location>
    <ligand>
        <name>4-amino-2-methyl-5-(diphosphooxymethyl)pyrimidine</name>
        <dbReference type="ChEBI" id="CHEBI:57841"/>
    </ligand>
</feature>
<evidence type="ECO:0000313" key="13">
    <source>
        <dbReference type="EMBL" id="MCR6097400.1"/>
    </source>
</evidence>
<dbReference type="EC" id="2.5.1.3" evidence="9"/>
<comment type="caution">
    <text evidence="13">The sequence shown here is derived from an EMBL/GenBank/DDBJ whole genome shotgun (WGS) entry which is preliminary data.</text>
</comment>
<comment type="cofactor">
    <cofactor evidence="9">
        <name>Mg(2+)</name>
        <dbReference type="ChEBI" id="CHEBI:18420"/>
    </cofactor>
    <text evidence="9">Binds 1 Mg(2+) ion per subunit.</text>
</comment>
<feature type="domain" description="Thiamine phosphate synthase/TenI" evidence="12">
    <location>
        <begin position="15"/>
        <end position="199"/>
    </location>
</feature>
<dbReference type="HAMAP" id="MF_00097">
    <property type="entry name" value="TMP_synthase"/>
    <property type="match status" value="1"/>
</dbReference>
<feature type="binding site" evidence="9">
    <location>
        <position position="99"/>
    </location>
    <ligand>
        <name>Mg(2+)</name>
        <dbReference type="ChEBI" id="CHEBI:18420"/>
    </ligand>
</feature>
<dbReference type="GO" id="GO:0000287">
    <property type="term" value="F:magnesium ion binding"/>
    <property type="evidence" value="ECO:0007669"/>
    <property type="project" value="UniProtKB-UniRule"/>
</dbReference>
<keyword evidence="5 9" id="KW-0784">Thiamine biosynthesis</keyword>
<dbReference type="InterPro" id="IPR036206">
    <property type="entry name" value="ThiamineP_synth_sf"/>
</dbReference>
<reference evidence="13" key="1">
    <citation type="submission" date="2020-06" db="EMBL/GenBank/DDBJ databases">
        <title>Insight into the genomes of haloalkaliphilic bacilli from Kenyan soda lakes.</title>
        <authorList>
            <person name="Mwirichia R."/>
            <person name="Villamizar G.C."/>
            <person name="Poehlein A."/>
            <person name="Mugweru J."/>
            <person name="Kipnyargis A."/>
            <person name="Kiplimo D."/>
            <person name="Orwa P."/>
            <person name="Daniel R."/>
        </authorList>
    </citation>
    <scope>NUCLEOTIDE SEQUENCE</scope>
    <source>
        <strain evidence="13">B1096_S55</strain>
    </source>
</reference>
<dbReference type="RefSeq" id="WP_257821791.1">
    <property type="nucleotide sequence ID" value="NZ_JABXYM010000001.1"/>
</dbReference>